<gene>
    <name evidence="12" type="ORF">PFISCL1PPCAC_13084</name>
</gene>
<evidence type="ECO:0008006" key="14">
    <source>
        <dbReference type="Google" id="ProtNLM"/>
    </source>
</evidence>
<dbReference type="GO" id="GO:0043565">
    <property type="term" value="F:sequence-specific DNA binding"/>
    <property type="evidence" value="ECO:0007669"/>
    <property type="project" value="InterPro"/>
</dbReference>
<dbReference type="Pfam" id="PF00105">
    <property type="entry name" value="zf-C4"/>
    <property type="match status" value="1"/>
</dbReference>
<evidence type="ECO:0000256" key="2">
    <source>
        <dbReference type="ARBA" id="ARBA00022771"/>
    </source>
</evidence>
<evidence type="ECO:0000259" key="11">
    <source>
        <dbReference type="PROSITE" id="PS51843"/>
    </source>
</evidence>
<dbReference type="EMBL" id="BTSY01000004">
    <property type="protein sequence ID" value="GMT21787.1"/>
    <property type="molecule type" value="Genomic_DNA"/>
</dbReference>
<evidence type="ECO:0000313" key="12">
    <source>
        <dbReference type="EMBL" id="GMT21787.1"/>
    </source>
</evidence>
<feature type="domain" description="Nuclear receptor" evidence="10">
    <location>
        <begin position="19"/>
        <end position="95"/>
    </location>
</feature>
<evidence type="ECO:0000256" key="3">
    <source>
        <dbReference type="ARBA" id="ARBA00022833"/>
    </source>
</evidence>
<keyword evidence="1" id="KW-0479">Metal-binding</keyword>
<dbReference type="Gene3D" id="3.30.50.10">
    <property type="entry name" value="Erythroid Transcription Factor GATA-1, subunit A"/>
    <property type="match status" value="1"/>
</dbReference>
<dbReference type="PANTHER" id="PTHR46011">
    <property type="entry name" value="NUCLEAR HORMONE RECEPTOR FAMILY MEMBER NHR-86-RELATED"/>
    <property type="match status" value="1"/>
</dbReference>
<keyword evidence="7" id="KW-0675">Receptor</keyword>
<dbReference type="SMART" id="SM00399">
    <property type="entry name" value="ZnF_C4"/>
    <property type="match status" value="1"/>
</dbReference>
<dbReference type="PROSITE" id="PS51843">
    <property type="entry name" value="NR_LBD"/>
    <property type="match status" value="1"/>
</dbReference>
<dbReference type="SMART" id="SM00430">
    <property type="entry name" value="HOLI"/>
    <property type="match status" value="1"/>
</dbReference>
<keyword evidence="4" id="KW-0805">Transcription regulation</keyword>
<dbReference type="SUPFAM" id="SSF57716">
    <property type="entry name" value="Glucocorticoid receptor-like (DNA-binding domain)"/>
    <property type="match status" value="1"/>
</dbReference>
<dbReference type="InterPro" id="IPR035500">
    <property type="entry name" value="NHR-like_dom_sf"/>
</dbReference>
<dbReference type="GO" id="GO:0008270">
    <property type="term" value="F:zinc ion binding"/>
    <property type="evidence" value="ECO:0007669"/>
    <property type="project" value="UniProtKB-KW"/>
</dbReference>
<evidence type="ECO:0000256" key="1">
    <source>
        <dbReference type="ARBA" id="ARBA00022723"/>
    </source>
</evidence>
<name>A0AAV5VQ21_9BILA</name>
<dbReference type="InterPro" id="IPR013088">
    <property type="entry name" value="Znf_NHR/GATA"/>
</dbReference>
<evidence type="ECO:0000259" key="10">
    <source>
        <dbReference type="PROSITE" id="PS51030"/>
    </source>
</evidence>
<keyword evidence="2" id="KW-0863">Zinc-finger</keyword>
<dbReference type="PROSITE" id="PS51030">
    <property type="entry name" value="NUCLEAR_REC_DBD_2"/>
    <property type="match status" value="1"/>
</dbReference>
<dbReference type="GO" id="GO:0005634">
    <property type="term" value="C:nucleus"/>
    <property type="evidence" value="ECO:0007669"/>
    <property type="project" value="TreeGrafter"/>
</dbReference>
<evidence type="ECO:0000256" key="9">
    <source>
        <dbReference type="SAM" id="MobiDB-lite"/>
    </source>
</evidence>
<evidence type="ECO:0000256" key="5">
    <source>
        <dbReference type="ARBA" id="ARBA00023125"/>
    </source>
</evidence>
<dbReference type="SUPFAM" id="SSF48508">
    <property type="entry name" value="Nuclear receptor ligand-binding domain"/>
    <property type="match status" value="1"/>
</dbReference>
<dbReference type="AlphaFoldDB" id="A0AAV5VQ21"/>
<dbReference type="InterPro" id="IPR001628">
    <property type="entry name" value="Znf_hrmn_rcpt"/>
</dbReference>
<dbReference type="Proteomes" id="UP001432322">
    <property type="component" value="Unassembled WGS sequence"/>
</dbReference>
<dbReference type="Gene3D" id="1.10.565.10">
    <property type="entry name" value="Retinoid X Receptor"/>
    <property type="match status" value="1"/>
</dbReference>
<dbReference type="InterPro" id="IPR000536">
    <property type="entry name" value="Nucl_hrmn_rcpt_lig-bd"/>
</dbReference>
<evidence type="ECO:0000256" key="8">
    <source>
        <dbReference type="ARBA" id="ARBA00023242"/>
    </source>
</evidence>
<sequence>ELVIEGLGMDSSSPIADPSRVCLVCGAPTTSIHFGVDACRACTVFYRKARKRKLAVCRSNSRRCSMTQDGAIACKRCRFERFDRIIHQSEAASKPQRDRPVVLPSPGTSGATQPSKDVNATLLPSPIRIPAIVPLATTASRPLLDHCKMGYRFMNSMRRNCELNARREFPQISDMIEPEFDILPATFGQLNASTRYIMSGVFDFAESLFPEFAAFSKKEKWALAVGFHNRFFSFDGSYRSEAVYPDDMNKSMAGMTCFISTEIADGFFADCPNDGSNVQAAKRILQEFIVRMIPPLRKAVHRIQLDTDEFHAMLILIFWFADSLQISDEIAQVGEKYRQAVLRELQAHYRDDLHLEDYAARIGELFMLVFHFERSTDLQEHFEIYRLLGIFTDDTFVYRLQQRGQI</sequence>
<feature type="region of interest" description="Disordered" evidence="9">
    <location>
        <begin position="88"/>
        <end position="117"/>
    </location>
</feature>
<evidence type="ECO:0000313" key="13">
    <source>
        <dbReference type="Proteomes" id="UP001432322"/>
    </source>
</evidence>
<organism evidence="12 13">
    <name type="scientific">Pristionchus fissidentatus</name>
    <dbReference type="NCBI Taxonomy" id="1538716"/>
    <lineage>
        <taxon>Eukaryota</taxon>
        <taxon>Metazoa</taxon>
        <taxon>Ecdysozoa</taxon>
        <taxon>Nematoda</taxon>
        <taxon>Chromadorea</taxon>
        <taxon>Rhabditida</taxon>
        <taxon>Rhabditina</taxon>
        <taxon>Diplogasteromorpha</taxon>
        <taxon>Diplogasteroidea</taxon>
        <taxon>Neodiplogasteridae</taxon>
        <taxon>Pristionchus</taxon>
    </lineage>
</organism>
<dbReference type="GO" id="GO:0003700">
    <property type="term" value="F:DNA-binding transcription factor activity"/>
    <property type="evidence" value="ECO:0007669"/>
    <property type="project" value="InterPro"/>
</dbReference>
<protein>
    <recommendedName>
        <fullName evidence="14">Nuclear receptor</fullName>
    </recommendedName>
</protein>
<feature type="domain" description="NR LBD" evidence="11">
    <location>
        <begin position="152"/>
        <end position="406"/>
    </location>
</feature>
<evidence type="ECO:0000256" key="6">
    <source>
        <dbReference type="ARBA" id="ARBA00023163"/>
    </source>
</evidence>
<feature type="compositionally biased region" description="Polar residues" evidence="9">
    <location>
        <begin position="106"/>
        <end position="117"/>
    </location>
</feature>
<dbReference type="PANTHER" id="PTHR46011:SF6">
    <property type="entry name" value="HIGH ZINC ACTIVATED NUCLEAR RECEPTOR PROTEIN"/>
    <property type="match status" value="1"/>
</dbReference>
<keyword evidence="3" id="KW-0862">Zinc</keyword>
<keyword evidence="8" id="KW-0539">Nucleus</keyword>
<keyword evidence="13" id="KW-1185">Reference proteome</keyword>
<accession>A0AAV5VQ21</accession>
<keyword evidence="5" id="KW-0238">DNA-binding</keyword>
<proteinExistence type="predicted"/>
<evidence type="ECO:0000256" key="4">
    <source>
        <dbReference type="ARBA" id="ARBA00023015"/>
    </source>
</evidence>
<dbReference type="Pfam" id="PF00104">
    <property type="entry name" value="Hormone_recep"/>
    <property type="match status" value="1"/>
</dbReference>
<keyword evidence="6" id="KW-0804">Transcription</keyword>
<evidence type="ECO:0000256" key="7">
    <source>
        <dbReference type="ARBA" id="ARBA00023170"/>
    </source>
</evidence>
<comment type="caution">
    <text evidence="12">The sequence shown here is derived from an EMBL/GenBank/DDBJ whole genome shotgun (WGS) entry which is preliminary data.</text>
</comment>
<feature type="non-terminal residue" evidence="12">
    <location>
        <position position="1"/>
    </location>
</feature>
<reference evidence="12" key="1">
    <citation type="submission" date="2023-10" db="EMBL/GenBank/DDBJ databases">
        <title>Genome assembly of Pristionchus species.</title>
        <authorList>
            <person name="Yoshida K."/>
            <person name="Sommer R.J."/>
        </authorList>
    </citation>
    <scope>NUCLEOTIDE SEQUENCE</scope>
    <source>
        <strain evidence="12">RS5133</strain>
    </source>
</reference>